<proteinExistence type="predicted"/>
<dbReference type="EMBL" id="JAFFZP010000064">
    <property type="protein sequence ID" value="MBN0989864.1"/>
    <property type="molecule type" value="Genomic_DNA"/>
</dbReference>
<sequence>MDNWVENYRFAAVKKCIEPNPEELRAFKGWFIVTYSNASMDLWLQQRDITNTEMEAFFNADRELARQTVNRAFEETGCQAKEIQRSIDFFHKKANARK</sequence>
<organism evidence="1 2">
    <name type="scientific">Amphritea pacifica</name>
    <dbReference type="NCBI Taxonomy" id="2811233"/>
    <lineage>
        <taxon>Bacteria</taxon>
        <taxon>Pseudomonadati</taxon>
        <taxon>Pseudomonadota</taxon>
        <taxon>Gammaproteobacteria</taxon>
        <taxon>Oceanospirillales</taxon>
        <taxon>Oceanospirillaceae</taxon>
        <taxon>Amphritea</taxon>
    </lineage>
</organism>
<gene>
    <name evidence="1" type="ORF">JW498_21100</name>
</gene>
<name>A0ABS2WDU1_9GAMM</name>
<evidence type="ECO:0000313" key="2">
    <source>
        <dbReference type="Proteomes" id="UP000760472"/>
    </source>
</evidence>
<dbReference type="Proteomes" id="UP000760472">
    <property type="component" value="Unassembled WGS sequence"/>
</dbReference>
<keyword evidence="2" id="KW-1185">Reference proteome</keyword>
<dbReference type="RefSeq" id="WP_205214508.1">
    <property type="nucleotide sequence ID" value="NZ_JAFFZP010000064.1"/>
</dbReference>
<protein>
    <submittedName>
        <fullName evidence="1">Uncharacterized protein</fullName>
    </submittedName>
</protein>
<evidence type="ECO:0000313" key="1">
    <source>
        <dbReference type="EMBL" id="MBN0989864.1"/>
    </source>
</evidence>
<reference evidence="1 2" key="1">
    <citation type="submission" date="2021-02" db="EMBL/GenBank/DDBJ databases">
        <title>A novel species of genus Amphritea isolated from a fishpond in China.</title>
        <authorList>
            <person name="Lu H."/>
        </authorList>
    </citation>
    <scope>NUCLEOTIDE SEQUENCE [LARGE SCALE GENOMIC DNA]</scope>
    <source>
        <strain evidence="1 2">RP18W</strain>
    </source>
</reference>
<comment type="caution">
    <text evidence="1">The sequence shown here is derived from an EMBL/GenBank/DDBJ whole genome shotgun (WGS) entry which is preliminary data.</text>
</comment>
<accession>A0ABS2WDU1</accession>